<gene>
    <name evidence="1" type="ORF">BV25DRAFT_1208878</name>
</gene>
<dbReference type="Proteomes" id="UP000814140">
    <property type="component" value="Unassembled WGS sequence"/>
</dbReference>
<protein>
    <submittedName>
        <fullName evidence="1">Uncharacterized protein</fullName>
    </submittedName>
</protein>
<accession>A0ACB8SQC1</accession>
<name>A0ACB8SQC1_9AGAM</name>
<dbReference type="EMBL" id="MU277233">
    <property type="protein sequence ID" value="KAI0058625.1"/>
    <property type="molecule type" value="Genomic_DNA"/>
</dbReference>
<reference evidence="1" key="2">
    <citation type="journal article" date="2022" name="New Phytol.">
        <title>Evolutionary transition to the ectomycorrhizal habit in the genomes of a hyperdiverse lineage of mushroom-forming fungi.</title>
        <authorList>
            <person name="Looney B."/>
            <person name="Miyauchi S."/>
            <person name="Morin E."/>
            <person name="Drula E."/>
            <person name="Courty P.E."/>
            <person name="Kohler A."/>
            <person name="Kuo A."/>
            <person name="LaButti K."/>
            <person name="Pangilinan J."/>
            <person name="Lipzen A."/>
            <person name="Riley R."/>
            <person name="Andreopoulos W."/>
            <person name="He G."/>
            <person name="Johnson J."/>
            <person name="Nolan M."/>
            <person name="Tritt A."/>
            <person name="Barry K.W."/>
            <person name="Grigoriev I.V."/>
            <person name="Nagy L.G."/>
            <person name="Hibbett D."/>
            <person name="Henrissat B."/>
            <person name="Matheny P.B."/>
            <person name="Labbe J."/>
            <person name="Martin F.M."/>
        </authorList>
    </citation>
    <scope>NUCLEOTIDE SEQUENCE</scope>
    <source>
        <strain evidence="1">HHB10654</strain>
    </source>
</reference>
<organism evidence="1 2">
    <name type="scientific">Artomyces pyxidatus</name>
    <dbReference type="NCBI Taxonomy" id="48021"/>
    <lineage>
        <taxon>Eukaryota</taxon>
        <taxon>Fungi</taxon>
        <taxon>Dikarya</taxon>
        <taxon>Basidiomycota</taxon>
        <taxon>Agaricomycotina</taxon>
        <taxon>Agaricomycetes</taxon>
        <taxon>Russulales</taxon>
        <taxon>Auriscalpiaceae</taxon>
        <taxon>Artomyces</taxon>
    </lineage>
</organism>
<evidence type="ECO:0000313" key="1">
    <source>
        <dbReference type="EMBL" id="KAI0058625.1"/>
    </source>
</evidence>
<evidence type="ECO:0000313" key="2">
    <source>
        <dbReference type="Proteomes" id="UP000814140"/>
    </source>
</evidence>
<keyword evidence="2" id="KW-1185">Reference proteome</keyword>
<proteinExistence type="predicted"/>
<comment type="caution">
    <text evidence="1">The sequence shown here is derived from an EMBL/GenBank/DDBJ whole genome shotgun (WGS) entry which is preliminary data.</text>
</comment>
<reference evidence="1" key="1">
    <citation type="submission" date="2021-03" db="EMBL/GenBank/DDBJ databases">
        <authorList>
            <consortium name="DOE Joint Genome Institute"/>
            <person name="Ahrendt S."/>
            <person name="Looney B.P."/>
            <person name="Miyauchi S."/>
            <person name="Morin E."/>
            <person name="Drula E."/>
            <person name="Courty P.E."/>
            <person name="Chicoki N."/>
            <person name="Fauchery L."/>
            <person name="Kohler A."/>
            <person name="Kuo A."/>
            <person name="Labutti K."/>
            <person name="Pangilinan J."/>
            <person name="Lipzen A."/>
            <person name="Riley R."/>
            <person name="Andreopoulos W."/>
            <person name="He G."/>
            <person name="Johnson J."/>
            <person name="Barry K.W."/>
            <person name="Grigoriev I.V."/>
            <person name="Nagy L."/>
            <person name="Hibbett D."/>
            <person name="Henrissat B."/>
            <person name="Matheny P.B."/>
            <person name="Labbe J."/>
            <person name="Martin F."/>
        </authorList>
    </citation>
    <scope>NUCLEOTIDE SEQUENCE</scope>
    <source>
        <strain evidence="1">HHB10654</strain>
    </source>
</reference>
<sequence>MDATTTVVNTGTQFSTVSQNTITTPSRRSAQDPLPDAPPSRRQRTSTSSRTGTVSRRAVTVPLQAVPGVGPPSRPATTSQRADNLEPTSLPAHLFGTFVRSDSGPETSMAVASDVWYCTYPLKSGDRPSALPEMELYKSKPPVDKYSHLWCRFCPLDDPTTGPPWKNVNGQTAAIRSHLLSKHRELYRKIVVLYQLKGWKDIVQEDAGTLREQRLGHKDREPFSIEGFYERLIRWIVVDDQSISVIDSPELRDLLLFVGIELVDGEIPHRTKLTQMIFERCHREYASVVAEIRVS</sequence>